<evidence type="ECO:0000313" key="1">
    <source>
        <dbReference type="EMBL" id="GEM04772.1"/>
    </source>
</evidence>
<organism evidence="1 2">
    <name type="scientific">Halolactibacillus miurensis</name>
    <dbReference type="NCBI Taxonomy" id="306541"/>
    <lineage>
        <taxon>Bacteria</taxon>
        <taxon>Bacillati</taxon>
        <taxon>Bacillota</taxon>
        <taxon>Bacilli</taxon>
        <taxon>Bacillales</taxon>
        <taxon>Bacillaceae</taxon>
        <taxon>Halolactibacillus</taxon>
    </lineage>
</organism>
<evidence type="ECO:0000313" key="2">
    <source>
        <dbReference type="Proteomes" id="UP000321773"/>
    </source>
</evidence>
<comment type="caution">
    <text evidence="1">The sequence shown here is derived from an EMBL/GenBank/DDBJ whole genome shotgun (WGS) entry which is preliminary data.</text>
</comment>
<reference evidence="1 2" key="1">
    <citation type="submission" date="2019-07" db="EMBL/GenBank/DDBJ databases">
        <title>Whole genome shotgun sequence of Halolactibacillus miurensis NBRC 100873.</title>
        <authorList>
            <person name="Hosoyama A."/>
            <person name="Uohara A."/>
            <person name="Ohji S."/>
            <person name="Ichikawa N."/>
        </authorList>
    </citation>
    <scope>NUCLEOTIDE SEQUENCE [LARGE SCALE GENOMIC DNA]</scope>
    <source>
        <strain evidence="1 2">NBRC 100873</strain>
    </source>
</reference>
<protein>
    <submittedName>
        <fullName evidence="1">Uncharacterized protein</fullName>
    </submittedName>
</protein>
<gene>
    <name evidence="1" type="ORF">HMI01_17600</name>
</gene>
<accession>A0ABQ0VUE5</accession>
<keyword evidence="2" id="KW-1185">Reference proteome</keyword>
<sequence length="70" mass="7697">MLVKYGQKVMLTDENVNSFALNKVNIALTFTNNGILALVDKSSILILTIELSAVLRKEDTAITNLMMIAI</sequence>
<name>A0ABQ0VUE5_9BACI</name>
<dbReference type="EMBL" id="BJWJ01000017">
    <property type="protein sequence ID" value="GEM04772.1"/>
    <property type="molecule type" value="Genomic_DNA"/>
</dbReference>
<proteinExistence type="predicted"/>
<dbReference type="Proteomes" id="UP000321773">
    <property type="component" value="Unassembled WGS sequence"/>
</dbReference>